<organism evidence="2 3">
    <name type="scientific">Glossina pallidipes</name>
    <name type="common">Tsetse fly</name>
    <dbReference type="NCBI Taxonomy" id="7398"/>
    <lineage>
        <taxon>Eukaryota</taxon>
        <taxon>Metazoa</taxon>
        <taxon>Ecdysozoa</taxon>
        <taxon>Arthropoda</taxon>
        <taxon>Hexapoda</taxon>
        <taxon>Insecta</taxon>
        <taxon>Pterygota</taxon>
        <taxon>Neoptera</taxon>
        <taxon>Endopterygota</taxon>
        <taxon>Diptera</taxon>
        <taxon>Brachycera</taxon>
        <taxon>Muscomorpha</taxon>
        <taxon>Hippoboscoidea</taxon>
        <taxon>Glossinidae</taxon>
        <taxon>Glossina</taxon>
    </lineage>
</organism>
<accession>A0A1A9ZMK0</accession>
<keyword evidence="1" id="KW-0812">Transmembrane</keyword>
<dbReference type="AlphaFoldDB" id="A0A1A9ZMK0"/>
<dbReference type="EnsemblMetazoa" id="GPAI019299-RA">
    <property type="protein sequence ID" value="GPAI019299-PA"/>
    <property type="gene ID" value="GPAI019299"/>
</dbReference>
<reference evidence="2" key="2">
    <citation type="submission" date="2020-05" db="UniProtKB">
        <authorList>
            <consortium name="EnsemblMetazoa"/>
        </authorList>
    </citation>
    <scope>IDENTIFICATION</scope>
    <source>
        <strain evidence="2">IAEA</strain>
    </source>
</reference>
<dbReference type="VEuPathDB" id="VectorBase:GPAI019299"/>
<evidence type="ECO:0000313" key="3">
    <source>
        <dbReference type="Proteomes" id="UP000092445"/>
    </source>
</evidence>
<reference evidence="3" key="1">
    <citation type="submission" date="2014-03" db="EMBL/GenBank/DDBJ databases">
        <authorList>
            <person name="Aksoy S."/>
            <person name="Warren W."/>
            <person name="Wilson R.K."/>
        </authorList>
    </citation>
    <scope>NUCLEOTIDE SEQUENCE [LARGE SCALE GENOMIC DNA]</scope>
    <source>
        <strain evidence="3">IAEA</strain>
    </source>
</reference>
<evidence type="ECO:0000313" key="2">
    <source>
        <dbReference type="EnsemblMetazoa" id="GPAI019299-PA"/>
    </source>
</evidence>
<keyword evidence="1" id="KW-0472">Membrane</keyword>
<name>A0A1A9ZMK0_GLOPL</name>
<protein>
    <submittedName>
        <fullName evidence="2">Uncharacterized protein</fullName>
    </submittedName>
</protein>
<feature type="transmembrane region" description="Helical" evidence="1">
    <location>
        <begin position="104"/>
        <end position="125"/>
    </location>
</feature>
<keyword evidence="1" id="KW-1133">Transmembrane helix</keyword>
<dbReference type="Proteomes" id="UP000092445">
    <property type="component" value="Unassembled WGS sequence"/>
</dbReference>
<sequence length="317" mass="37182">MEKFCQSTNAELIEEQTCIQYISQITADCLKEIKNQATNNNLWNYIRRFIFPLRDTGFDSIMTPASIQSQDLNANTCVRFISYYIFDYKERAPHHQNEKQLGSLLWKAMWLTVGAIILLIFWITVKCTRWSLNKAYPKSDDEEDIESVEEPRPFNLQIRTMAELNRSLRMAREELRRLRVMHLVQSEEILAPDGISVLVLKVGSQVELLDNHLTGKMRTFGRLYRLQNQHIQYRYEFQTILLHVAQFSLQAHMQRMHFLIEFKEDCIYDELIWTNTSDTESIVRRKSTLCSPSTSTALGRKYLPESSALLRKAQSPN</sequence>
<keyword evidence="3" id="KW-1185">Reference proteome</keyword>
<proteinExistence type="predicted"/>
<evidence type="ECO:0000256" key="1">
    <source>
        <dbReference type="SAM" id="Phobius"/>
    </source>
</evidence>